<dbReference type="SMART" id="SM00257">
    <property type="entry name" value="LysM"/>
    <property type="match status" value="4"/>
</dbReference>
<dbReference type="PANTHER" id="PTHR33734:SF22">
    <property type="entry name" value="MEMBRANE-BOUND LYTIC MUREIN TRANSGLYCOSYLASE D"/>
    <property type="match status" value="1"/>
</dbReference>
<accession>A0A150WY44</accession>
<dbReference type="InterPro" id="IPR008258">
    <property type="entry name" value="Transglycosylase_SLT_dom_1"/>
</dbReference>
<evidence type="ECO:0000313" key="4">
    <source>
        <dbReference type="Proteomes" id="UP000075606"/>
    </source>
</evidence>
<dbReference type="SUPFAM" id="SSF53955">
    <property type="entry name" value="Lysozyme-like"/>
    <property type="match status" value="1"/>
</dbReference>
<gene>
    <name evidence="3" type="ORF">AWW68_18510</name>
</gene>
<dbReference type="InterPro" id="IPR018392">
    <property type="entry name" value="LysM"/>
</dbReference>
<evidence type="ECO:0000259" key="2">
    <source>
        <dbReference type="PROSITE" id="PS51782"/>
    </source>
</evidence>
<protein>
    <recommendedName>
        <fullName evidence="2">LysM domain-containing protein</fullName>
    </recommendedName>
</protein>
<dbReference type="InterPro" id="IPR036779">
    <property type="entry name" value="LysM_dom_sf"/>
</dbReference>
<dbReference type="PANTHER" id="PTHR33734">
    <property type="entry name" value="LYSM DOMAIN-CONTAINING GPI-ANCHORED PROTEIN 2"/>
    <property type="match status" value="1"/>
</dbReference>
<dbReference type="Gene3D" id="3.10.350.10">
    <property type="entry name" value="LysM domain"/>
    <property type="match status" value="3"/>
</dbReference>
<keyword evidence="4" id="KW-1185">Reference proteome</keyword>
<feature type="domain" description="LysM" evidence="2">
    <location>
        <begin position="493"/>
        <end position="537"/>
    </location>
</feature>
<feature type="region of interest" description="Disordered" evidence="1">
    <location>
        <begin position="244"/>
        <end position="304"/>
    </location>
</feature>
<dbReference type="CDD" id="cd16894">
    <property type="entry name" value="MltD-like"/>
    <property type="match status" value="1"/>
</dbReference>
<dbReference type="STRING" id="333140.AWW68_18510"/>
<dbReference type="Pfam" id="PF01476">
    <property type="entry name" value="LysM"/>
    <property type="match status" value="3"/>
</dbReference>
<dbReference type="AlphaFoldDB" id="A0A150WY44"/>
<organism evidence="3 4">
    <name type="scientific">Roseivirga spongicola</name>
    <dbReference type="NCBI Taxonomy" id="333140"/>
    <lineage>
        <taxon>Bacteria</taxon>
        <taxon>Pseudomonadati</taxon>
        <taxon>Bacteroidota</taxon>
        <taxon>Cytophagia</taxon>
        <taxon>Cytophagales</taxon>
        <taxon>Roseivirgaceae</taxon>
        <taxon>Roseivirga</taxon>
    </lineage>
</organism>
<dbReference type="Proteomes" id="UP000075606">
    <property type="component" value="Unassembled WGS sequence"/>
</dbReference>
<name>A0A150WY44_9BACT</name>
<dbReference type="CDD" id="cd00118">
    <property type="entry name" value="LysM"/>
    <property type="match status" value="3"/>
</dbReference>
<proteinExistence type="predicted"/>
<comment type="caution">
    <text evidence="3">The sequence shown here is derived from an EMBL/GenBank/DDBJ whole genome shotgun (WGS) entry which is preliminary data.</text>
</comment>
<dbReference type="EMBL" id="LRPC01000033">
    <property type="protein sequence ID" value="KYG71202.1"/>
    <property type="molecule type" value="Genomic_DNA"/>
</dbReference>
<dbReference type="Pfam" id="PF01464">
    <property type="entry name" value="SLT"/>
    <property type="match status" value="1"/>
</dbReference>
<reference evidence="3 4" key="1">
    <citation type="submission" date="2016-01" db="EMBL/GenBank/DDBJ databases">
        <title>Genome sequencing of Roseivirga spongicola UST030701-084.</title>
        <authorList>
            <person name="Selvaratnam C."/>
            <person name="Thevarajoo S."/>
            <person name="Goh K.M."/>
            <person name="Ee R."/>
            <person name="Chan K.-G."/>
            <person name="Chong C.S."/>
        </authorList>
    </citation>
    <scope>NUCLEOTIDE SEQUENCE [LARGE SCALE GENOMIC DNA]</scope>
    <source>
        <strain evidence="3 4">UST030701-084</strain>
    </source>
</reference>
<feature type="compositionally biased region" description="Low complexity" evidence="1">
    <location>
        <begin position="257"/>
        <end position="281"/>
    </location>
</feature>
<feature type="domain" description="LysM" evidence="2">
    <location>
        <begin position="554"/>
        <end position="597"/>
    </location>
</feature>
<evidence type="ECO:0000313" key="3">
    <source>
        <dbReference type="EMBL" id="KYG71202.1"/>
    </source>
</evidence>
<dbReference type="InterPro" id="IPR023346">
    <property type="entry name" value="Lysozyme-like_dom_sf"/>
</dbReference>
<sequence>MEFAGVKLKITADARKEIEETLDLLTRSQYHFQILVDRSRLYMPYVEQVLKQEGIPEDFKYLPIQESQFISDAVSTSNAVGFWQFKKASAQELGLRVDNVVDERKHIITATIGATKYFKRSNFVFDNWVLSLQSYLQGLTGTQRSVDDKLYGAKSMTINGKTHWYVKKFLAHYLAFQDYVGSGKYRDDFSLHNYEGRGKTLRQVSSATNTNYEELKDYNKWLNQSKIPDDKSYMVFYPDPKRNHSPVVASSGDKPKSSGTSTSSSGSSKTTSSSNTSSGQSNERSMRFRPIAGNVGAFPRIKGNTNMAYEPGQIELNGIPAIRAKQNESLQTLSRRTGVKIKRLRKFNDIGERGNVRADKYYYLKNKKNKGKVHYHIVQPGETLWSISQDYGIKQKKLMHKNRMRDSEQLKVGRVLWLRFIRPKDIPVEYSNVLQPQTTQAASQQVSVEPEKTIEQRVERPRTVEVPLKDDNEVFIEPTPLRRLENTATDTVITHKVKYQETFFAVSKEYGVEIDEILEWNNLQVTNGLQIGQELKLMVPKTRFKTAEPKNEVITHEVQKGETMWAISRKYGVEVEDLKMWNNKADNTLSLGEKLIIRKPN</sequence>
<dbReference type="SUPFAM" id="SSF54106">
    <property type="entry name" value="LysM domain"/>
    <property type="match status" value="3"/>
</dbReference>
<dbReference type="Gene3D" id="1.10.530.10">
    <property type="match status" value="1"/>
</dbReference>
<dbReference type="PROSITE" id="PS51782">
    <property type="entry name" value="LYSM"/>
    <property type="match status" value="3"/>
</dbReference>
<evidence type="ECO:0000256" key="1">
    <source>
        <dbReference type="SAM" id="MobiDB-lite"/>
    </source>
</evidence>
<feature type="domain" description="LysM" evidence="2">
    <location>
        <begin position="374"/>
        <end position="418"/>
    </location>
</feature>